<reference evidence="1" key="1">
    <citation type="submission" date="2022-07" db="EMBL/GenBank/DDBJ databases">
        <title>Genome Sequence of Physisporinus lineatus.</title>
        <authorList>
            <person name="Buettner E."/>
        </authorList>
    </citation>
    <scope>NUCLEOTIDE SEQUENCE</scope>
    <source>
        <strain evidence="1">VT162</strain>
    </source>
</reference>
<gene>
    <name evidence="1" type="ORF">NLI96_g5097</name>
</gene>
<name>A0AAD5YH87_9APHY</name>
<sequence length="261" mass="29330">MNEAITLRDDHAQQGQPLVPPIQGISLRFKPNEFVSLDDDTFWEISETHPELVEALFYADSYVRERIGAVEQLAFKPGRSRDIALLSQTVAELDEVISKITIALQSPDICEGAFPLVGRLLSLEGSLRGVHFDLFPYIPDIDRAIHAIEIASQFYDSPERFLEFFHALLEDMRSQKRSGMELHSSVIDLFSECEEGLNTATEKIERLQSNPSDDGPEINIVAQLYRGISTIDNSLKRVGSLEKSIPAIAGLMLLTRIHYKC</sequence>
<evidence type="ECO:0000313" key="2">
    <source>
        <dbReference type="Proteomes" id="UP001212997"/>
    </source>
</evidence>
<accession>A0AAD5YH87</accession>
<comment type="caution">
    <text evidence="1">The sequence shown here is derived from an EMBL/GenBank/DDBJ whole genome shotgun (WGS) entry which is preliminary data.</text>
</comment>
<evidence type="ECO:0000313" key="1">
    <source>
        <dbReference type="EMBL" id="KAJ3485223.1"/>
    </source>
</evidence>
<keyword evidence="2" id="KW-1185">Reference proteome</keyword>
<proteinExistence type="predicted"/>
<organism evidence="1 2">
    <name type="scientific">Meripilus lineatus</name>
    <dbReference type="NCBI Taxonomy" id="2056292"/>
    <lineage>
        <taxon>Eukaryota</taxon>
        <taxon>Fungi</taxon>
        <taxon>Dikarya</taxon>
        <taxon>Basidiomycota</taxon>
        <taxon>Agaricomycotina</taxon>
        <taxon>Agaricomycetes</taxon>
        <taxon>Polyporales</taxon>
        <taxon>Meripilaceae</taxon>
        <taxon>Meripilus</taxon>
    </lineage>
</organism>
<protein>
    <submittedName>
        <fullName evidence="1">Uncharacterized protein</fullName>
    </submittedName>
</protein>
<dbReference type="Proteomes" id="UP001212997">
    <property type="component" value="Unassembled WGS sequence"/>
</dbReference>
<dbReference type="EMBL" id="JANAWD010000160">
    <property type="protein sequence ID" value="KAJ3485223.1"/>
    <property type="molecule type" value="Genomic_DNA"/>
</dbReference>
<dbReference type="AlphaFoldDB" id="A0AAD5YH87"/>